<feature type="transmembrane region" description="Helical" evidence="1">
    <location>
        <begin position="110"/>
        <end position="136"/>
    </location>
</feature>
<comment type="caution">
    <text evidence="2">The sequence shown here is derived from an EMBL/GenBank/DDBJ whole genome shotgun (WGS) entry which is preliminary data.</text>
</comment>
<feature type="transmembrane region" description="Helical" evidence="1">
    <location>
        <begin position="202"/>
        <end position="222"/>
    </location>
</feature>
<evidence type="ECO:0000313" key="2">
    <source>
        <dbReference type="EMBL" id="KIX85610.1"/>
    </source>
</evidence>
<name>A0A0D2I367_9BACT</name>
<reference evidence="2 3" key="1">
    <citation type="journal article" date="2013" name="Proc. Natl. Acad. Sci. U.S.A.">
        <title>Candidate phylum TM6 genome recovered from a hospital sink biofilm provides genomic insights into this uncultivated phylum.</title>
        <authorList>
            <person name="McLean J.S."/>
            <person name="Lombardo M.J."/>
            <person name="Badger J.H."/>
            <person name="Edlund A."/>
            <person name="Novotny M."/>
            <person name="Yee-Greenbaum J."/>
            <person name="Vyahhi N."/>
            <person name="Hall A.P."/>
            <person name="Yang Y."/>
            <person name="Dupont C.L."/>
            <person name="Ziegler M.G."/>
            <person name="Chitsaz H."/>
            <person name="Allen A.E."/>
            <person name="Yooseph S."/>
            <person name="Tesler G."/>
            <person name="Pevzner P.A."/>
            <person name="Friedman R.M."/>
            <person name="Nealson K.H."/>
            <person name="Venter J.C."/>
            <person name="Lasken R.S."/>
        </authorList>
    </citation>
    <scope>NUCLEOTIDE SEQUENCE [LARGE SCALE GENOMIC DNA]</scope>
    <source>
        <strain evidence="2 3">TM6SC1</strain>
    </source>
</reference>
<evidence type="ECO:0000313" key="3">
    <source>
        <dbReference type="Proteomes" id="UP000032214"/>
    </source>
</evidence>
<gene>
    <name evidence="2" type="ORF">J120_01485</name>
</gene>
<dbReference type="STRING" id="1306947.J120_01485"/>
<feature type="transmembrane region" description="Helical" evidence="1">
    <location>
        <begin position="31"/>
        <end position="52"/>
    </location>
</feature>
<dbReference type="Pfam" id="PF06182">
    <property type="entry name" value="ABC2_membrane_6"/>
    <property type="match status" value="1"/>
</dbReference>
<dbReference type="PANTHER" id="PTHR36833">
    <property type="entry name" value="SLR0610 PROTEIN-RELATED"/>
    <property type="match status" value="1"/>
</dbReference>
<dbReference type="eggNOG" id="COG3694">
    <property type="taxonomic scope" value="Bacteria"/>
</dbReference>
<dbReference type="PANTHER" id="PTHR36833:SF1">
    <property type="entry name" value="INTEGRAL MEMBRANE TRANSPORT PROTEIN"/>
    <property type="match status" value="1"/>
</dbReference>
<evidence type="ECO:0000256" key="1">
    <source>
        <dbReference type="SAM" id="Phobius"/>
    </source>
</evidence>
<evidence type="ECO:0008006" key="4">
    <source>
        <dbReference type="Google" id="ProtNLM"/>
    </source>
</evidence>
<organism evidence="2 3">
    <name type="scientific">candidate division TM6 bacterium JCVI TM6SC1</name>
    <dbReference type="NCBI Taxonomy" id="1306947"/>
    <lineage>
        <taxon>Bacteria</taxon>
        <taxon>Candidatus Babelota</taxon>
        <taxon>Vermiphilus</taxon>
    </lineage>
</organism>
<dbReference type="InterPro" id="IPR010390">
    <property type="entry name" value="ABC-2_transporter-like"/>
</dbReference>
<feature type="transmembrane region" description="Helical" evidence="1">
    <location>
        <begin position="148"/>
        <end position="173"/>
    </location>
</feature>
<feature type="transmembrane region" description="Helical" evidence="1">
    <location>
        <begin position="228"/>
        <end position="249"/>
    </location>
</feature>
<keyword evidence="1" id="KW-0812">Transmembrane</keyword>
<keyword evidence="1" id="KW-0472">Membrane</keyword>
<dbReference type="EMBL" id="ARQD01000001">
    <property type="protein sequence ID" value="KIX85610.1"/>
    <property type="molecule type" value="Genomic_DNA"/>
</dbReference>
<dbReference type="AlphaFoldDB" id="A0A0D2I367"/>
<dbReference type="Proteomes" id="UP000032214">
    <property type="component" value="Unassembled WGS sequence"/>
</dbReference>
<accession>A0A0D2I367</accession>
<proteinExistence type="predicted"/>
<protein>
    <recommendedName>
        <fullName evidence="4">ABC transporter permease</fullName>
    </recommendedName>
</protein>
<keyword evidence="1" id="KW-1133">Transmembrane helix</keyword>
<sequence>MFLYKAAKYINLTWQIKKVNIQAALEYRFNFIIQIALGMFVDLLYFMLWMVFFDKFNSVSGWTLQDTALVLSIAWFGWALTDIITGGISQLAERITQGQLDYYMLMPHNILWHMSVNYTEISSFGTIPASFVMFYYAGPITIARCIAFFMLSIVSGMIFYNFLVITQSIGFYIRNFDPVAHELMVAMSNLIFYPYQTFSNTLKFISMFIIPSFFMAVLPAQIMQSFSYYKLGILVAFWFITFILALRLFNKGLQAYESGSLVQANI</sequence>
<keyword evidence="3" id="KW-1185">Reference proteome</keyword>